<evidence type="ECO:0000256" key="3">
    <source>
        <dbReference type="ARBA" id="ARBA00022692"/>
    </source>
</evidence>
<dbReference type="InterPro" id="IPR036291">
    <property type="entry name" value="NAD(P)-bd_dom_sf"/>
</dbReference>
<keyword evidence="4 6" id="KW-1133">Transmembrane helix</keyword>
<comment type="caution">
    <text evidence="8">The sequence shown here is derived from an EMBL/GenBank/DDBJ whole genome shotgun (WGS) entry which is preliminary data.</text>
</comment>
<keyword evidence="3 6" id="KW-0812">Transmembrane</keyword>
<protein>
    <recommendedName>
        <fullName evidence="7">Polysaccharide biosynthesis protein CapD-like domain-containing protein</fullName>
    </recommendedName>
</protein>
<accession>A0A0F9B163</accession>
<evidence type="ECO:0000256" key="1">
    <source>
        <dbReference type="ARBA" id="ARBA00004141"/>
    </source>
</evidence>
<dbReference type="SUPFAM" id="SSF161098">
    <property type="entry name" value="MetI-like"/>
    <property type="match status" value="1"/>
</dbReference>
<dbReference type="Gene3D" id="3.40.50.720">
    <property type="entry name" value="NAD(P)-binding Rossmann-like Domain"/>
    <property type="match status" value="1"/>
</dbReference>
<dbReference type="SUPFAM" id="SSF51735">
    <property type="entry name" value="NAD(P)-binding Rossmann-fold domains"/>
    <property type="match status" value="1"/>
</dbReference>
<comment type="similarity">
    <text evidence="2">Belongs to the polysaccharide synthase family.</text>
</comment>
<dbReference type="GO" id="GO:0016020">
    <property type="term" value="C:membrane"/>
    <property type="evidence" value="ECO:0007669"/>
    <property type="project" value="UniProtKB-SubCell"/>
</dbReference>
<keyword evidence="5 6" id="KW-0472">Membrane</keyword>
<dbReference type="Gene3D" id="1.10.3720.10">
    <property type="entry name" value="MetI-like"/>
    <property type="match status" value="1"/>
</dbReference>
<comment type="subcellular location">
    <subcellularLocation>
        <location evidence="1">Membrane</location>
        <topology evidence="1">Multi-pass membrane protein</topology>
    </subcellularLocation>
</comment>
<evidence type="ECO:0000259" key="7">
    <source>
        <dbReference type="Pfam" id="PF02719"/>
    </source>
</evidence>
<dbReference type="AlphaFoldDB" id="A0A0F9B163"/>
<reference evidence="8" key="1">
    <citation type="journal article" date="2015" name="Nature">
        <title>Complex archaea that bridge the gap between prokaryotes and eukaryotes.</title>
        <authorList>
            <person name="Spang A."/>
            <person name="Saw J.H."/>
            <person name="Jorgensen S.L."/>
            <person name="Zaremba-Niedzwiedzka K."/>
            <person name="Martijn J."/>
            <person name="Lind A.E."/>
            <person name="van Eijk R."/>
            <person name="Schleper C."/>
            <person name="Guy L."/>
            <person name="Ettema T.J."/>
        </authorList>
    </citation>
    <scope>NUCLEOTIDE SEQUENCE</scope>
</reference>
<dbReference type="InterPro" id="IPR035906">
    <property type="entry name" value="MetI-like_sf"/>
</dbReference>
<evidence type="ECO:0000256" key="4">
    <source>
        <dbReference type="ARBA" id="ARBA00022989"/>
    </source>
</evidence>
<feature type="domain" description="Polysaccharide biosynthesis protein CapD-like" evidence="7">
    <location>
        <begin position="1"/>
        <end position="65"/>
    </location>
</feature>
<dbReference type="InterPro" id="IPR003869">
    <property type="entry name" value="Polysac_CapD-like"/>
</dbReference>
<organism evidence="8">
    <name type="scientific">marine sediment metagenome</name>
    <dbReference type="NCBI Taxonomy" id="412755"/>
    <lineage>
        <taxon>unclassified sequences</taxon>
        <taxon>metagenomes</taxon>
        <taxon>ecological metagenomes</taxon>
    </lineage>
</organism>
<evidence type="ECO:0000313" key="8">
    <source>
        <dbReference type="EMBL" id="KKK78311.1"/>
    </source>
</evidence>
<evidence type="ECO:0000256" key="5">
    <source>
        <dbReference type="ARBA" id="ARBA00023136"/>
    </source>
</evidence>
<name>A0A0F9B163_9ZZZZ</name>
<dbReference type="PANTHER" id="PTHR43318:SF1">
    <property type="entry name" value="POLYSACCHARIDE BIOSYNTHESIS PROTEIN EPSC-RELATED"/>
    <property type="match status" value="1"/>
</dbReference>
<dbReference type="EMBL" id="LAZR01054547">
    <property type="protein sequence ID" value="KKK78311.1"/>
    <property type="molecule type" value="Genomic_DNA"/>
</dbReference>
<feature type="non-terminal residue" evidence="8">
    <location>
        <position position="1"/>
    </location>
</feature>
<gene>
    <name evidence="8" type="ORF">LCGC14_2844830</name>
</gene>
<feature type="transmembrane region" description="Helical" evidence="6">
    <location>
        <begin position="83"/>
        <end position="104"/>
    </location>
</feature>
<dbReference type="InterPro" id="IPR051203">
    <property type="entry name" value="Polysaccharide_Synthase-Rel"/>
</dbReference>
<proteinExistence type="inferred from homology"/>
<dbReference type="Pfam" id="PF02719">
    <property type="entry name" value="Polysacc_synt_2"/>
    <property type="match status" value="1"/>
</dbReference>
<evidence type="ECO:0000256" key="6">
    <source>
        <dbReference type="SAM" id="Phobius"/>
    </source>
</evidence>
<dbReference type="PANTHER" id="PTHR43318">
    <property type="entry name" value="UDP-N-ACETYLGLUCOSAMINE 4,6-DEHYDRATASE"/>
    <property type="match status" value="1"/>
</dbReference>
<sequence>EMQPWKVVKNNILGTSNIVEVTKKFNVERFVFVSTDKAVRPANVMGAFKLFDQVYVMRNEVIAQKVDVLMYYVYIKGLEEFKMGYAAAISVVIFISALILTFIIKRVIKYSV</sequence>
<evidence type="ECO:0000256" key="2">
    <source>
        <dbReference type="ARBA" id="ARBA00007430"/>
    </source>
</evidence>